<dbReference type="Proteomes" id="UP001163321">
    <property type="component" value="Chromosome 9"/>
</dbReference>
<proteinExistence type="predicted"/>
<dbReference type="EMBL" id="CM047588">
    <property type="protein sequence ID" value="KAI9905864.1"/>
    <property type="molecule type" value="Genomic_DNA"/>
</dbReference>
<evidence type="ECO:0000313" key="1">
    <source>
        <dbReference type="EMBL" id="KAI9905864.1"/>
    </source>
</evidence>
<comment type="caution">
    <text evidence="1">The sequence shown here is derived from an EMBL/GenBank/DDBJ whole genome shotgun (WGS) entry which is preliminary data.</text>
</comment>
<reference evidence="1 2" key="1">
    <citation type="journal article" date="2022" name="bioRxiv">
        <title>The genome of the oomycete Peronosclerospora sorghi, a cosmopolitan pathogen of maize and sorghum, is inflated with dispersed pseudogenes.</title>
        <authorList>
            <person name="Fletcher K."/>
            <person name="Martin F."/>
            <person name="Isakeit T."/>
            <person name="Cavanaugh K."/>
            <person name="Magill C."/>
            <person name="Michelmore R."/>
        </authorList>
    </citation>
    <scope>NUCLEOTIDE SEQUENCE [LARGE SCALE GENOMIC DNA]</scope>
    <source>
        <strain evidence="1">P6</strain>
    </source>
</reference>
<accession>A0ACC0VHB0</accession>
<evidence type="ECO:0000313" key="2">
    <source>
        <dbReference type="Proteomes" id="UP001163321"/>
    </source>
</evidence>
<gene>
    <name evidence="1" type="ORF">PsorP6_014119</name>
</gene>
<keyword evidence="2" id="KW-1185">Reference proteome</keyword>
<organism evidence="1 2">
    <name type="scientific">Peronosclerospora sorghi</name>
    <dbReference type="NCBI Taxonomy" id="230839"/>
    <lineage>
        <taxon>Eukaryota</taxon>
        <taxon>Sar</taxon>
        <taxon>Stramenopiles</taxon>
        <taxon>Oomycota</taxon>
        <taxon>Peronosporomycetes</taxon>
        <taxon>Peronosporales</taxon>
        <taxon>Peronosporaceae</taxon>
        <taxon>Peronosclerospora</taxon>
    </lineage>
</organism>
<name>A0ACC0VHB0_9STRA</name>
<sequence length="63" mass="7269">MCVYREVTVEEGQMLASTWECPFVECSAKDNENINEVFTYLIKEIERDSGLLEESDESQCTIL</sequence>
<protein>
    <submittedName>
        <fullName evidence="1">Uncharacterized protein</fullName>
    </submittedName>
</protein>